<dbReference type="SMART" id="SM01196">
    <property type="entry name" value="FERM_C"/>
    <property type="match status" value="1"/>
</dbReference>
<dbReference type="InterPro" id="IPR035963">
    <property type="entry name" value="FERM_2"/>
</dbReference>
<reference evidence="7" key="1">
    <citation type="submission" date="2012-12" db="EMBL/GenBank/DDBJ databases">
        <authorList>
            <person name="Hellsten U."/>
            <person name="Grimwood J."/>
            <person name="Chapman J.A."/>
            <person name="Shapiro H."/>
            <person name="Aerts A."/>
            <person name="Otillar R.P."/>
            <person name="Terry A.Y."/>
            <person name="Boore J.L."/>
            <person name="Simakov O."/>
            <person name="Marletaz F."/>
            <person name="Cho S.-J."/>
            <person name="Edsinger-Gonzales E."/>
            <person name="Havlak P."/>
            <person name="Kuo D.-H."/>
            <person name="Larsson T."/>
            <person name="Lv J."/>
            <person name="Arendt D."/>
            <person name="Savage R."/>
            <person name="Osoegawa K."/>
            <person name="de Jong P."/>
            <person name="Lindberg D.R."/>
            <person name="Seaver E.C."/>
            <person name="Weisblat D.A."/>
            <person name="Putnam N.H."/>
            <person name="Grigoriev I.V."/>
            <person name="Rokhsar D.S."/>
        </authorList>
    </citation>
    <scope>NUCLEOTIDE SEQUENCE</scope>
    <source>
        <strain evidence="7">I ESC-2004</strain>
    </source>
</reference>
<protein>
    <recommendedName>
        <fullName evidence="4">FERM domain-containing protein</fullName>
    </recommendedName>
</protein>
<accession>R7UR43</accession>
<dbReference type="GO" id="GO:0031032">
    <property type="term" value="P:actomyosin structure organization"/>
    <property type="evidence" value="ECO:0007669"/>
    <property type="project" value="TreeGrafter"/>
</dbReference>
<keyword evidence="7" id="KW-1185">Reference proteome</keyword>
<evidence type="ECO:0000313" key="6">
    <source>
        <dbReference type="EnsemblMetazoa" id="CapteP162087"/>
    </source>
</evidence>
<gene>
    <name evidence="5" type="ORF">CAPTEDRAFT_162087</name>
</gene>
<reference evidence="6" key="3">
    <citation type="submission" date="2015-06" db="UniProtKB">
        <authorList>
            <consortium name="EnsemblMetazoa"/>
        </authorList>
    </citation>
    <scope>IDENTIFICATION</scope>
</reference>
<dbReference type="PROSITE" id="PS50057">
    <property type="entry name" value="FERM_3"/>
    <property type="match status" value="1"/>
</dbReference>
<comment type="subcellular location">
    <subcellularLocation>
        <location evidence="1">Cytoplasm</location>
    </subcellularLocation>
</comment>
<dbReference type="InterPro" id="IPR019748">
    <property type="entry name" value="FERM_central"/>
</dbReference>
<dbReference type="GO" id="GO:0005737">
    <property type="term" value="C:cytoplasm"/>
    <property type="evidence" value="ECO:0007669"/>
    <property type="project" value="UniProtKB-SubCell"/>
</dbReference>
<feature type="non-terminal residue" evidence="5">
    <location>
        <position position="428"/>
    </location>
</feature>
<dbReference type="InterPro" id="IPR019749">
    <property type="entry name" value="Band_41_domain"/>
</dbReference>
<evidence type="ECO:0000313" key="5">
    <source>
        <dbReference type="EMBL" id="ELU08553.1"/>
    </source>
</evidence>
<evidence type="ECO:0000256" key="1">
    <source>
        <dbReference type="ARBA" id="ARBA00004496"/>
    </source>
</evidence>
<dbReference type="InterPro" id="IPR014847">
    <property type="entry name" value="FA"/>
</dbReference>
<feature type="region of interest" description="Disordered" evidence="3">
    <location>
        <begin position="233"/>
        <end position="428"/>
    </location>
</feature>
<feature type="compositionally biased region" description="Basic residues" evidence="3">
    <location>
        <begin position="382"/>
        <end position="393"/>
    </location>
</feature>
<dbReference type="Gene3D" id="2.30.29.30">
    <property type="entry name" value="Pleckstrin-homology domain (PH domain)/Phosphotyrosine-binding domain (PTB)"/>
    <property type="match status" value="1"/>
</dbReference>
<dbReference type="EMBL" id="KB298957">
    <property type="protein sequence ID" value="ELU08553.1"/>
    <property type="molecule type" value="Genomic_DNA"/>
</dbReference>
<dbReference type="STRING" id="283909.R7UR43"/>
<sequence>MPPFTLYFGVKFYSADPCKLQEEITRYQFFLQVKRDILQGRLPLAYELATELAAFAVQSELGDFDTKRHSPGYASEFRFVPNQTEDFEARVTDLHRGLRGIVPAVAEYRYLDKVKWLDMYGVDLHPVLGEGSVDYFLGLTPTGIVVYRNKNKVGNYFWPRLTKITHKNKLFIVKVRDKNNVDNTYAFECTSKQACKHLWKCCIQHHAFFRLTSASGSYRAAGKLLGLGSKNRFSVKSDRQRHSSSSASSNREPPQVVRTPSKRYSRRHSMEALHTVGLGGDVTDAESTHNFRTDRVSKSHHRDKYSRERGYQSAPDSPKKSAPWETSSRGTRGLYTTGKESPVSVRSEKMMFPRRVNSGSESEAGAKSRPPESASESEAAYNRHKQKRQHRSRKSTDSLPAIGSTGPYPLRQNESMTSMVSESAAAQQ</sequence>
<dbReference type="InterPro" id="IPR019747">
    <property type="entry name" value="FERM_CS"/>
</dbReference>
<name>R7UR43_CAPTE</name>
<dbReference type="SUPFAM" id="SSF47031">
    <property type="entry name" value="Second domain of FERM"/>
    <property type="match status" value="1"/>
</dbReference>
<dbReference type="Pfam" id="PF00373">
    <property type="entry name" value="FERM_M"/>
    <property type="match status" value="1"/>
</dbReference>
<dbReference type="FunFam" id="1.20.80.10:FF:000003">
    <property type="entry name" value="Tyrosine-protein phosphatase non-receptor type 4"/>
    <property type="match status" value="1"/>
</dbReference>
<feature type="compositionally biased region" description="Basic and acidic residues" evidence="3">
    <location>
        <begin position="286"/>
        <end position="297"/>
    </location>
</feature>
<organism evidence="5">
    <name type="scientific">Capitella teleta</name>
    <name type="common">Polychaete worm</name>
    <dbReference type="NCBI Taxonomy" id="283909"/>
    <lineage>
        <taxon>Eukaryota</taxon>
        <taxon>Metazoa</taxon>
        <taxon>Spiralia</taxon>
        <taxon>Lophotrochozoa</taxon>
        <taxon>Annelida</taxon>
        <taxon>Polychaeta</taxon>
        <taxon>Sedentaria</taxon>
        <taxon>Scolecida</taxon>
        <taxon>Capitellidae</taxon>
        <taxon>Capitella</taxon>
    </lineage>
</organism>
<dbReference type="GO" id="GO:0016020">
    <property type="term" value="C:membrane"/>
    <property type="evidence" value="ECO:0007669"/>
    <property type="project" value="UniProtKB-ARBA"/>
</dbReference>
<reference evidence="5 7" key="2">
    <citation type="journal article" date="2013" name="Nature">
        <title>Insights into bilaterian evolution from three spiralian genomes.</title>
        <authorList>
            <person name="Simakov O."/>
            <person name="Marletaz F."/>
            <person name="Cho S.J."/>
            <person name="Edsinger-Gonzales E."/>
            <person name="Havlak P."/>
            <person name="Hellsten U."/>
            <person name="Kuo D.H."/>
            <person name="Larsson T."/>
            <person name="Lv J."/>
            <person name="Arendt D."/>
            <person name="Savage R."/>
            <person name="Osoegawa K."/>
            <person name="de Jong P."/>
            <person name="Grimwood J."/>
            <person name="Chapman J.A."/>
            <person name="Shapiro H."/>
            <person name="Aerts A."/>
            <person name="Otillar R.P."/>
            <person name="Terry A.Y."/>
            <person name="Boore J.L."/>
            <person name="Grigoriev I.V."/>
            <person name="Lindberg D.R."/>
            <person name="Seaver E.C."/>
            <person name="Weisblat D.A."/>
            <person name="Putnam N.H."/>
            <person name="Rokhsar D.S."/>
        </authorList>
    </citation>
    <scope>NUCLEOTIDE SEQUENCE</scope>
    <source>
        <strain evidence="5 7">I ESC-2004</strain>
    </source>
</reference>
<keyword evidence="2" id="KW-0963">Cytoplasm</keyword>
<dbReference type="Gene3D" id="1.20.80.10">
    <property type="match status" value="1"/>
</dbReference>
<feature type="domain" description="FERM" evidence="4">
    <location>
        <begin position="1"/>
        <end position="213"/>
    </location>
</feature>
<dbReference type="CDD" id="cd13186">
    <property type="entry name" value="FERM_C_NBL4_NBL5"/>
    <property type="match status" value="1"/>
</dbReference>
<dbReference type="InterPro" id="IPR014352">
    <property type="entry name" value="FERM/acyl-CoA-bd_prot_sf"/>
</dbReference>
<evidence type="ECO:0000256" key="3">
    <source>
        <dbReference type="SAM" id="MobiDB-lite"/>
    </source>
</evidence>
<dbReference type="PRINTS" id="PR00935">
    <property type="entry name" value="BAND41"/>
</dbReference>
<dbReference type="HOGENOM" id="CLU_003623_7_0_1"/>
<proteinExistence type="predicted"/>
<dbReference type="OMA" id="LHFYFAV"/>
<dbReference type="PANTHER" id="PTHR23280">
    <property type="entry name" value="4.1 G PROTEIN"/>
    <property type="match status" value="1"/>
</dbReference>
<dbReference type="EnsemblMetazoa" id="CapteT162087">
    <property type="protein sequence ID" value="CapteP162087"/>
    <property type="gene ID" value="CapteG162087"/>
</dbReference>
<dbReference type="SMART" id="SM00295">
    <property type="entry name" value="B41"/>
    <property type="match status" value="1"/>
</dbReference>
<dbReference type="SUPFAM" id="SSF50729">
    <property type="entry name" value="PH domain-like"/>
    <property type="match status" value="1"/>
</dbReference>
<dbReference type="GO" id="GO:0005856">
    <property type="term" value="C:cytoskeleton"/>
    <property type="evidence" value="ECO:0007669"/>
    <property type="project" value="TreeGrafter"/>
</dbReference>
<dbReference type="Pfam" id="PF09380">
    <property type="entry name" value="FERM_C"/>
    <property type="match status" value="1"/>
</dbReference>
<evidence type="ECO:0000259" key="4">
    <source>
        <dbReference type="PROSITE" id="PS50057"/>
    </source>
</evidence>
<dbReference type="PANTHER" id="PTHR23280:SF4">
    <property type="entry name" value="BAND 4.1-LIKE PROTEIN 4A"/>
    <property type="match status" value="1"/>
</dbReference>
<evidence type="ECO:0000256" key="2">
    <source>
        <dbReference type="ARBA" id="ARBA00022490"/>
    </source>
</evidence>
<dbReference type="EMBL" id="AMQN01006678">
    <property type="status" value="NOT_ANNOTATED_CDS"/>
    <property type="molecule type" value="Genomic_DNA"/>
</dbReference>
<dbReference type="AlphaFoldDB" id="R7UR43"/>
<dbReference type="InterPro" id="IPR000299">
    <property type="entry name" value="FERM_domain"/>
</dbReference>
<dbReference type="FunFam" id="2.30.29.30:FF:000002">
    <property type="entry name" value="Band 4.1-like protein 5 isoform 1"/>
    <property type="match status" value="1"/>
</dbReference>
<dbReference type="InterPro" id="IPR018980">
    <property type="entry name" value="FERM_PH-like_C"/>
</dbReference>
<dbReference type="Proteomes" id="UP000014760">
    <property type="component" value="Unassembled WGS sequence"/>
</dbReference>
<dbReference type="InterPro" id="IPR011993">
    <property type="entry name" value="PH-like_dom_sf"/>
</dbReference>
<feature type="compositionally biased region" description="Polar residues" evidence="3">
    <location>
        <begin position="412"/>
        <end position="428"/>
    </location>
</feature>
<dbReference type="PROSITE" id="PS00661">
    <property type="entry name" value="FERM_2"/>
    <property type="match status" value="1"/>
</dbReference>
<dbReference type="OrthoDB" id="6235974at2759"/>
<evidence type="ECO:0000313" key="7">
    <source>
        <dbReference type="Proteomes" id="UP000014760"/>
    </source>
</evidence>
<dbReference type="CDD" id="cd14473">
    <property type="entry name" value="FERM_B-lobe"/>
    <property type="match status" value="1"/>
</dbReference>
<dbReference type="SMART" id="SM01195">
    <property type="entry name" value="FA"/>
    <property type="match status" value="1"/>
</dbReference>